<reference evidence="1 2" key="1">
    <citation type="submission" date="2017-06" db="EMBL/GenBank/DDBJ databases">
        <title>Comparative genomic analysis of Ambrosia Fusariam Clade fungi.</title>
        <authorList>
            <person name="Stajich J.E."/>
            <person name="Carrillo J."/>
            <person name="Kijimoto T."/>
            <person name="Eskalen A."/>
            <person name="O'Donnell K."/>
            <person name="Kasson M."/>
        </authorList>
    </citation>
    <scope>NUCLEOTIDE SEQUENCE [LARGE SCALE GENOMIC DNA]</scope>
    <source>
        <strain evidence="1">UCR3666</strain>
    </source>
</reference>
<keyword evidence="2" id="KW-1185">Reference proteome</keyword>
<name>A0A3M2S753_9HYPO</name>
<dbReference type="Proteomes" id="UP000277212">
    <property type="component" value="Unassembled WGS sequence"/>
</dbReference>
<proteinExistence type="predicted"/>
<comment type="caution">
    <text evidence="1">The sequence shown here is derived from an EMBL/GenBank/DDBJ whole genome shotgun (WGS) entry which is preliminary data.</text>
</comment>
<evidence type="ECO:0000313" key="2">
    <source>
        <dbReference type="Proteomes" id="UP000277212"/>
    </source>
</evidence>
<accession>A0A3M2S753</accession>
<evidence type="ECO:0000313" key="1">
    <source>
        <dbReference type="EMBL" id="RMJ13393.1"/>
    </source>
</evidence>
<dbReference type="OrthoDB" id="5230958at2759"/>
<dbReference type="EMBL" id="NKUJ01000109">
    <property type="protein sequence ID" value="RMJ13393.1"/>
    <property type="molecule type" value="Genomic_DNA"/>
</dbReference>
<gene>
    <name evidence="1" type="ORF">CDV36_006935</name>
</gene>
<protein>
    <submittedName>
        <fullName evidence="1">Uncharacterized protein</fullName>
    </submittedName>
</protein>
<organism evidence="1 2">
    <name type="scientific">Fusarium kuroshium</name>
    <dbReference type="NCBI Taxonomy" id="2010991"/>
    <lineage>
        <taxon>Eukaryota</taxon>
        <taxon>Fungi</taxon>
        <taxon>Dikarya</taxon>
        <taxon>Ascomycota</taxon>
        <taxon>Pezizomycotina</taxon>
        <taxon>Sordariomycetes</taxon>
        <taxon>Hypocreomycetidae</taxon>
        <taxon>Hypocreales</taxon>
        <taxon>Nectriaceae</taxon>
        <taxon>Fusarium</taxon>
        <taxon>Fusarium solani species complex</taxon>
    </lineage>
</organism>
<sequence>MPKLETEVYGRHLLHEALHILGKLEVLESAQDKRAILSKFPKQPQTEISLSGEEREWATFSGEYVTGVSGKSTTHAQGTVTNGETGVKSTISIAPGDYWEVRLDYDTAKGSHVNVKVGGKGEHKFAVMFPPEDYKRRFNVAANYYLDAIIDQSASIGFCKGMQEAELPNCAERLVEVYRSKTKETCSDMGCDSSL</sequence>
<dbReference type="AlphaFoldDB" id="A0A3M2S753"/>